<proteinExistence type="predicted"/>
<keyword evidence="4" id="KW-1185">Reference proteome</keyword>
<dbReference type="SUPFAM" id="SSF48208">
    <property type="entry name" value="Six-hairpin glycosidases"/>
    <property type="match status" value="1"/>
</dbReference>
<gene>
    <name evidence="3" type="ORF">LEMA_P039090.1</name>
</gene>
<dbReference type="VEuPathDB" id="FungiDB:LEMA_P039090.1"/>
<dbReference type="EMBL" id="FP929105">
    <property type="protein sequence ID" value="CBX93008.1"/>
    <property type="molecule type" value="Genomic_DNA"/>
</dbReference>
<dbReference type="InterPro" id="IPR005198">
    <property type="entry name" value="Glyco_hydro_76"/>
</dbReference>
<dbReference type="CAZy" id="GH76">
    <property type="family name" value="Glycoside Hydrolase Family 76"/>
</dbReference>
<dbReference type="HOGENOM" id="CLU_376447_0_0_1"/>
<dbReference type="GeneID" id="13282966"/>
<feature type="signal peptide" evidence="2">
    <location>
        <begin position="1"/>
        <end position="19"/>
    </location>
</feature>
<accession>E4ZNE9</accession>
<dbReference type="InterPro" id="IPR008928">
    <property type="entry name" value="6-hairpin_glycosidase_sf"/>
</dbReference>
<dbReference type="AlphaFoldDB" id="E4ZNE9"/>
<dbReference type="Pfam" id="PF12311">
    <property type="entry name" value="DUF3632"/>
    <property type="match status" value="1"/>
</dbReference>
<dbReference type="Proteomes" id="UP000002668">
    <property type="component" value="Genome"/>
</dbReference>
<evidence type="ECO:0000313" key="3">
    <source>
        <dbReference type="EMBL" id="CBX93008.1"/>
    </source>
</evidence>
<dbReference type="PANTHER" id="PTHR47791:SF1">
    <property type="entry name" value="ENDO MANNANASE, GH76 FAMILY (EUROFUNG)"/>
    <property type="match status" value="1"/>
</dbReference>
<name>E4ZNE9_LEPMJ</name>
<evidence type="ECO:0008006" key="5">
    <source>
        <dbReference type="Google" id="ProtNLM"/>
    </source>
</evidence>
<reference evidence="4" key="1">
    <citation type="journal article" date="2011" name="Nat. Commun.">
        <title>Effector diversification within compartments of the Leptosphaeria maculans genome affected by Repeat-Induced Point mutations.</title>
        <authorList>
            <person name="Rouxel T."/>
            <person name="Grandaubert J."/>
            <person name="Hane J.K."/>
            <person name="Hoede C."/>
            <person name="van de Wouw A.P."/>
            <person name="Couloux A."/>
            <person name="Dominguez V."/>
            <person name="Anthouard V."/>
            <person name="Bally P."/>
            <person name="Bourras S."/>
            <person name="Cozijnsen A.J."/>
            <person name="Ciuffetti L.M."/>
            <person name="Degrave A."/>
            <person name="Dilmaghani A."/>
            <person name="Duret L."/>
            <person name="Fudal I."/>
            <person name="Goodwin S.B."/>
            <person name="Gout L."/>
            <person name="Glaser N."/>
            <person name="Linglin J."/>
            <person name="Kema G.H.J."/>
            <person name="Lapalu N."/>
            <person name="Lawrence C.B."/>
            <person name="May K."/>
            <person name="Meyer M."/>
            <person name="Ollivier B."/>
            <person name="Poulain J."/>
            <person name="Schoch C.L."/>
            <person name="Simon A."/>
            <person name="Spatafora J.W."/>
            <person name="Stachowiak A."/>
            <person name="Turgeon B.G."/>
            <person name="Tyler B.M."/>
            <person name="Vincent D."/>
            <person name="Weissenbach J."/>
            <person name="Amselem J."/>
            <person name="Quesneville H."/>
            <person name="Oliver R.P."/>
            <person name="Wincker P."/>
            <person name="Balesdent M.-H."/>
            <person name="Howlett B.J."/>
        </authorList>
    </citation>
    <scope>NUCLEOTIDE SEQUENCE [LARGE SCALE GENOMIC DNA]</scope>
    <source>
        <strain evidence="4">JN3 / isolate v23.1.3 / race Av1-4-5-6-7-8</strain>
    </source>
</reference>
<dbReference type="eggNOG" id="ENOG502S9QC">
    <property type="taxonomic scope" value="Eukaryota"/>
</dbReference>
<keyword evidence="2" id="KW-0732">Signal</keyword>
<sequence>MKFISPLISLALYLGSATADYAENAASAINTLQTKFYFTETGLWDNLWWQSGNFLETIARFGQLDSAFKPTAMDIISNTYARSGNLAGANRWVNTYYDDMGWWALAWIASYDLTGDTKYLDTAKHLFEDMTTGWTTPCGGIWWSKDKNYVAAISNELFLSVAAHLANRVSGSEKQDYIHWAQQEWDWFRSSPLINPDNLINDGLNADCKNNGQPTYTYNQGVILAALSELARATGDASLVDRANSIASAVMTKLSDRGILTEPRAEALDIQAALFKGPFVRGLSTLNQYKRRQEFTDFLRRNADSAWAQPKVDGLMVDRWQGGSANANAGSQGAGIDVLVAAAQTIYVVSILVANFQYRFIKVLPCWPDGCAHKVSAHIHTTHSHMAVFGATGSPLSQIVAGPLSFSNCCDTEDMWDQVRTFHQFWLPLLRFTSHAMARIRNKKIEEVLASTADQGAQIDQVAKIRRWFRPQDDSVYFPVVQDLVNGRMSTDEASTRIFGQIDEKIAASKVDDVNYLDLWYSIIHSARRIDYRDMKQRDQVADLVDLIEKFKSHSIPDNAKYNHLYESLTDFSTASREAYNDTPVAQDGFIDIECAAWANMNYFFARITDKGLQDLSIYAIWALRDALETDHQDDREATAAQKYDAHVPAASAWITGAGRTLFTKKVDLTPTDPKQGNPAKGGELWKGKPEFSQQRWLFWKERFASIAGMDNVREYTRNIAKTSVQEMERAETSEHV</sequence>
<evidence type="ECO:0000256" key="1">
    <source>
        <dbReference type="SAM" id="MobiDB-lite"/>
    </source>
</evidence>
<protein>
    <recommendedName>
        <fullName evidence="5">Glycosyl hydrolase</fullName>
    </recommendedName>
</protein>
<dbReference type="PANTHER" id="PTHR47791">
    <property type="entry name" value="MEIOTICALLY UP-REGULATED GENE 191 PROTEIN"/>
    <property type="match status" value="1"/>
</dbReference>
<feature type="region of interest" description="Disordered" evidence="1">
    <location>
        <begin position="668"/>
        <end position="687"/>
    </location>
</feature>
<dbReference type="Pfam" id="PF03663">
    <property type="entry name" value="Glyco_hydro_76"/>
    <property type="match status" value="1"/>
</dbReference>
<dbReference type="InterPro" id="IPR022085">
    <property type="entry name" value="OpdG"/>
</dbReference>
<dbReference type="InParanoid" id="E4ZNE9"/>
<evidence type="ECO:0000313" key="4">
    <source>
        <dbReference type="Proteomes" id="UP000002668"/>
    </source>
</evidence>
<dbReference type="Gene3D" id="1.50.10.20">
    <property type="match status" value="1"/>
</dbReference>
<evidence type="ECO:0000256" key="2">
    <source>
        <dbReference type="SAM" id="SignalP"/>
    </source>
</evidence>
<dbReference type="InterPro" id="IPR053169">
    <property type="entry name" value="MUG_Protein"/>
</dbReference>
<feature type="chain" id="PRO_5003193062" description="Glycosyl hydrolase" evidence="2">
    <location>
        <begin position="20"/>
        <end position="737"/>
    </location>
</feature>
<dbReference type="OrthoDB" id="9984024at2759"/>
<dbReference type="GO" id="GO:0005975">
    <property type="term" value="P:carbohydrate metabolic process"/>
    <property type="evidence" value="ECO:0007669"/>
    <property type="project" value="InterPro"/>
</dbReference>
<organism evidence="4">
    <name type="scientific">Leptosphaeria maculans (strain JN3 / isolate v23.1.3 / race Av1-4-5-6-7-8)</name>
    <name type="common">Blackleg fungus</name>
    <name type="synonym">Phoma lingam</name>
    <dbReference type="NCBI Taxonomy" id="985895"/>
    <lineage>
        <taxon>Eukaryota</taxon>
        <taxon>Fungi</taxon>
        <taxon>Dikarya</taxon>
        <taxon>Ascomycota</taxon>
        <taxon>Pezizomycotina</taxon>
        <taxon>Dothideomycetes</taxon>
        <taxon>Pleosporomycetidae</taxon>
        <taxon>Pleosporales</taxon>
        <taxon>Pleosporineae</taxon>
        <taxon>Leptosphaeriaceae</taxon>
        <taxon>Plenodomus</taxon>
        <taxon>Plenodomus lingam/Leptosphaeria maculans species complex</taxon>
    </lineage>
</organism>